<keyword evidence="2 5" id="KW-0812">Transmembrane</keyword>
<evidence type="ECO:0000256" key="4">
    <source>
        <dbReference type="ARBA" id="ARBA00023136"/>
    </source>
</evidence>
<dbReference type="Proteomes" id="UP001501442">
    <property type="component" value="Unassembled WGS sequence"/>
</dbReference>
<dbReference type="PRINTS" id="PR01036">
    <property type="entry name" value="TCRTETB"/>
</dbReference>
<feature type="transmembrane region" description="Helical" evidence="5">
    <location>
        <begin position="348"/>
        <end position="368"/>
    </location>
</feature>
<keyword evidence="3 5" id="KW-1133">Transmembrane helix</keyword>
<feature type="transmembrane region" description="Helical" evidence="5">
    <location>
        <begin position="58"/>
        <end position="78"/>
    </location>
</feature>
<protein>
    <submittedName>
        <fullName evidence="7">MFS transporter</fullName>
    </submittedName>
</protein>
<evidence type="ECO:0000256" key="1">
    <source>
        <dbReference type="ARBA" id="ARBA00004651"/>
    </source>
</evidence>
<feature type="transmembrane region" description="Helical" evidence="5">
    <location>
        <begin position="380"/>
        <end position="402"/>
    </location>
</feature>
<evidence type="ECO:0000313" key="8">
    <source>
        <dbReference type="Proteomes" id="UP001501442"/>
    </source>
</evidence>
<proteinExistence type="predicted"/>
<dbReference type="InterPro" id="IPR020846">
    <property type="entry name" value="MFS_dom"/>
</dbReference>
<sequence length="496" mass="51047">MTRPVLASEPPEETREREGRRWLMLAVLLLGQFMGLLDVFIVNVAMPAIGADLHASGASLQLVVGGYTAAYAMLLITGARLGTLYGRRRMYLLGVIVFTTMSLVCGLAPGSGVLIGSRFLQGAGAAVMVPQIMSLIQTRFTGPARAKALSAYGAVLSLGSVAGLIIGGLLVSADLFGLTWRPAFLVNVPLGVILAVLVPRLVPADETGTARRLDVAGLVIATSATFLIVLPLVLGREAGWPAWSFGCVAAGIVLAGVFIPVERRIAARGGDPLLDPAVLRTPGVGAGIGALAAMQVGYGGFLFVCTLHLEAGLGDSALRVGLTYLPMAATFGLVGFSWRALPATTHRVLPPIGLALCGVAYLGISAAVRDGANGGTPLWAALAADGIGMGLSVSPLLTRSLLHVRLSQAADASGLLTTTMQLGQVLGVAAFGTVFLALRDHAVESAHASATALSTSGYWLALLAAIGLIPAVALSRNGRKPVIRDSAVNDTNRGER</sequence>
<dbReference type="Pfam" id="PF07690">
    <property type="entry name" value="MFS_1"/>
    <property type="match status" value="1"/>
</dbReference>
<dbReference type="InterPro" id="IPR011701">
    <property type="entry name" value="MFS"/>
</dbReference>
<feature type="transmembrane region" description="Helical" evidence="5">
    <location>
        <begin position="321"/>
        <end position="341"/>
    </location>
</feature>
<dbReference type="SUPFAM" id="SSF103473">
    <property type="entry name" value="MFS general substrate transporter"/>
    <property type="match status" value="1"/>
</dbReference>
<feature type="transmembrane region" description="Helical" evidence="5">
    <location>
        <begin position="148"/>
        <end position="171"/>
    </location>
</feature>
<dbReference type="RefSeq" id="WP_345434102.1">
    <property type="nucleotide sequence ID" value="NZ_BAABHK010000008.1"/>
</dbReference>
<keyword evidence="8" id="KW-1185">Reference proteome</keyword>
<feature type="transmembrane region" description="Helical" evidence="5">
    <location>
        <begin position="282"/>
        <end position="309"/>
    </location>
</feature>
<dbReference type="PANTHER" id="PTHR42718">
    <property type="entry name" value="MAJOR FACILITATOR SUPERFAMILY MULTIDRUG TRANSPORTER MFSC"/>
    <property type="match status" value="1"/>
</dbReference>
<feature type="transmembrane region" description="Helical" evidence="5">
    <location>
        <begin position="215"/>
        <end position="234"/>
    </location>
</feature>
<organism evidence="7 8">
    <name type="scientific">Actinoallomurus vinaceus</name>
    <dbReference type="NCBI Taxonomy" id="1080074"/>
    <lineage>
        <taxon>Bacteria</taxon>
        <taxon>Bacillati</taxon>
        <taxon>Actinomycetota</taxon>
        <taxon>Actinomycetes</taxon>
        <taxon>Streptosporangiales</taxon>
        <taxon>Thermomonosporaceae</taxon>
        <taxon>Actinoallomurus</taxon>
    </lineage>
</organism>
<evidence type="ECO:0000313" key="7">
    <source>
        <dbReference type="EMBL" id="GAA4630583.1"/>
    </source>
</evidence>
<comment type="subcellular location">
    <subcellularLocation>
        <location evidence="1">Cell membrane</location>
        <topology evidence="1">Multi-pass membrane protein</topology>
    </subcellularLocation>
</comment>
<feature type="transmembrane region" description="Helical" evidence="5">
    <location>
        <begin position="115"/>
        <end position="136"/>
    </location>
</feature>
<feature type="transmembrane region" description="Helical" evidence="5">
    <location>
        <begin position="458"/>
        <end position="475"/>
    </location>
</feature>
<evidence type="ECO:0000259" key="6">
    <source>
        <dbReference type="PROSITE" id="PS50850"/>
    </source>
</evidence>
<dbReference type="InterPro" id="IPR036259">
    <property type="entry name" value="MFS_trans_sf"/>
</dbReference>
<accession>A0ABP8UFB8</accession>
<comment type="caution">
    <text evidence="7">The sequence shown here is derived from an EMBL/GenBank/DDBJ whole genome shotgun (WGS) entry which is preliminary data.</text>
</comment>
<dbReference type="Gene3D" id="1.20.1720.10">
    <property type="entry name" value="Multidrug resistance protein D"/>
    <property type="match status" value="1"/>
</dbReference>
<dbReference type="CDD" id="cd17321">
    <property type="entry name" value="MFS_MMR_MDR_like"/>
    <property type="match status" value="1"/>
</dbReference>
<dbReference type="PANTHER" id="PTHR42718:SF39">
    <property type="entry name" value="ACTINORHODIN TRANSPORTER-RELATED"/>
    <property type="match status" value="1"/>
</dbReference>
<feature type="transmembrane region" description="Helical" evidence="5">
    <location>
        <begin position="240"/>
        <end position="261"/>
    </location>
</feature>
<evidence type="ECO:0000256" key="2">
    <source>
        <dbReference type="ARBA" id="ARBA00022692"/>
    </source>
</evidence>
<feature type="domain" description="Major facilitator superfamily (MFS) profile" evidence="6">
    <location>
        <begin position="24"/>
        <end position="479"/>
    </location>
</feature>
<dbReference type="EMBL" id="BAABHK010000008">
    <property type="protein sequence ID" value="GAA4630583.1"/>
    <property type="molecule type" value="Genomic_DNA"/>
</dbReference>
<feature type="transmembrane region" description="Helical" evidence="5">
    <location>
        <begin position="90"/>
        <end position="109"/>
    </location>
</feature>
<feature type="transmembrane region" description="Helical" evidence="5">
    <location>
        <begin position="22"/>
        <end position="46"/>
    </location>
</feature>
<feature type="transmembrane region" description="Helical" evidence="5">
    <location>
        <begin position="414"/>
        <end position="438"/>
    </location>
</feature>
<evidence type="ECO:0000256" key="5">
    <source>
        <dbReference type="SAM" id="Phobius"/>
    </source>
</evidence>
<dbReference type="PROSITE" id="PS50850">
    <property type="entry name" value="MFS"/>
    <property type="match status" value="1"/>
</dbReference>
<keyword evidence="4 5" id="KW-0472">Membrane</keyword>
<evidence type="ECO:0000256" key="3">
    <source>
        <dbReference type="ARBA" id="ARBA00022989"/>
    </source>
</evidence>
<name>A0ABP8UFB8_9ACTN</name>
<gene>
    <name evidence="7" type="ORF">GCM10023196_056500</name>
</gene>
<reference evidence="8" key="1">
    <citation type="journal article" date="2019" name="Int. J. Syst. Evol. Microbiol.">
        <title>The Global Catalogue of Microorganisms (GCM) 10K type strain sequencing project: providing services to taxonomists for standard genome sequencing and annotation.</title>
        <authorList>
            <consortium name="The Broad Institute Genomics Platform"/>
            <consortium name="The Broad Institute Genome Sequencing Center for Infectious Disease"/>
            <person name="Wu L."/>
            <person name="Ma J."/>
        </authorList>
    </citation>
    <scope>NUCLEOTIDE SEQUENCE [LARGE SCALE GENOMIC DNA]</scope>
    <source>
        <strain evidence="8">JCM 17939</strain>
    </source>
</reference>
<feature type="transmembrane region" description="Helical" evidence="5">
    <location>
        <begin position="183"/>
        <end position="203"/>
    </location>
</feature>